<dbReference type="Pfam" id="PF02225">
    <property type="entry name" value="PA"/>
    <property type="match status" value="1"/>
</dbReference>
<dbReference type="Pfam" id="PF07714">
    <property type="entry name" value="PK_Tyr_Ser-Thr"/>
    <property type="match status" value="1"/>
</dbReference>
<evidence type="ECO:0000256" key="8">
    <source>
        <dbReference type="ARBA" id="ARBA00022729"/>
    </source>
</evidence>
<comment type="subcellular location">
    <subcellularLocation>
        <location evidence="1">Golgi apparatus membrane</location>
    </subcellularLocation>
    <subcellularLocation>
        <location evidence="2">Membrane</location>
        <topology evidence="2">Single-pass type I membrane protein</topology>
    </subcellularLocation>
</comment>
<dbReference type="GO" id="GO:0005509">
    <property type="term" value="F:calcium ion binding"/>
    <property type="evidence" value="ECO:0007669"/>
    <property type="project" value="InterPro"/>
</dbReference>
<dbReference type="InterPro" id="IPR003591">
    <property type="entry name" value="Leu-rich_rpt_typical-subtyp"/>
</dbReference>
<dbReference type="FunFam" id="2.10.25.10:FF:000546">
    <property type="entry name" value="Vacuolar-sorting receptor 1"/>
    <property type="match status" value="1"/>
</dbReference>
<keyword evidence="15" id="KW-0333">Golgi apparatus</keyword>
<dbReference type="FunFam" id="2.10.25.10:FF:000178">
    <property type="entry name" value="vacuolar-sorting receptor 1"/>
    <property type="match status" value="1"/>
</dbReference>
<keyword evidence="5" id="KW-0245">EGF-like domain</keyword>
<dbReference type="PROSITE" id="PS51450">
    <property type="entry name" value="LRR"/>
    <property type="match status" value="1"/>
</dbReference>
<evidence type="ECO:0000256" key="2">
    <source>
        <dbReference type="ARBA" id="ARBA00004479"/>
    </source>
</evidence>
<dbReference type="CDD" id="cd00054">
    <property type="entry name" value="EGF_CA"/>
    <property type="match status" value="1"/>
</dbReference>
<dbReference type="InterPro" id="IPR046959">
    <property type="entry name" value="PRK1-6/SRF4-like"/>
</dbReference>
<dbReference type="Proteomes" id="UP000685013">
    <property type="component" value="Chromosome 6"/>
</dbReference>
<evidence type="ECO:0000256" key="21">
    <source>
        <dbReference type="SAM" id="Phobius"/>
    </source>
</evidence>
<keyword evidence="11" id="KW-0106">Calcium</keyword>
<evidence type="ECO:0000256" key="1">
    <source>
        <dbReference type="ARBA" id="ARBA00004394"/>
    </source>
</evidence>
<keyword evidence="10 20" id="KW-0547">Nucleotide-binding</keyword>
<dbReference type="CDD" id="cd14066">
    <property type="entry name" value="STKc_IRAK"/>
    <property type="match status" value="1"/>
</dbReference>
<keyword evidence="13" id="KW-0653">Protein transport</keyword>
<comment type="caution">
    <text evidence="23">The sequence shown here is derived from an EMBL/GenBank/DDBJ whole genome shotgun (WGS) entry which is preliminary data.</text>
</comment>
<feature type="non-terminal residue" evidence="23">
    <location>
        <position position="1"/>
    </location>
</feature>
<evidence type="ECO:0000256" key="20">
    <source>
        <dbReference type="PROSITE-ProRule" id="PRU10141"/>
    </source>
</evidence>
<keyword evidence="23" id="KW-0418">Kinase</keyword>
<dbReference type="Pfam" id="PF13855">
    <property type="entry name" value="LRR_8"/>
    <property type="match status" value="1"/>
</dbReference>
<dbReference type="SMART" id="SM00365">
    <property type="entry name" value="LRR_SD22"/>
    <property type="match status" value="4"/>
</dbReference>
<evidence type="ECO:0000256" key="15">
    <source>
        <dbReference type="ARBA" id="ARBA00023034"/>
    </source>
</evidence>
<dbReference type="InterPro" id="IPR013210">
    <property type="entry name" value="LRR_N_plant-typ"/>
</dbReference>
<sequence>MDHPSFQELVIFSKIITSLRVPYGSSLLSAPCDLLKDHYEPSSALWILPPISTLFVVEKNSLKVTYPDSIKGVYECAIGNFGVPEYGGTMTGIVHYPKANQKACKSFDDVGISFKSKPGSLPTFVLADRGDCYFTLKAWNAQNGGAAAILVADDRLEPLITMDSPEEAKADANYLKDITIPSALISKSLGDEIKKALSNGEMVNINLDWTEALPHPDDRVEYEFWTNSNDECGAKCDSQIEFVKNFKGVAQTLEQKGYTQFTPHYITWYCPDAFTLSKQCKTQCINHGRYCAPDPEQDFSKGYDGKDVVVQNLRQICFFKVANESGKPWLWWDFVTDFSIRCPMKEKKYNEECANEVIKSFGIDLNKIKDCIGDPEADVENPILKAEQDAQIGRGSRGDVTILPTLVINNRQYRGKLDKGAVLKGICSGFQETTEPAICLTEDVETNECLTNNGGCWFDKEANISACRDTFRGRVCECPTVGGVKFVGDGYTHCEASGALRCEINNGGCWKGTHDGKTYSACSDDHTKGCKCPPGFKGDGVHTCEDVDECKEKLACQCPECKCKNTWGSYECSCRNGLLYMHEHDTCIGNIGSTVTSWSVVKIVILVLAITGIAGYAIYKYRIRRYMDSEIRAIMAQYMPLDNQGETAPAAVHCLDTVFNDDVLGLIVFKAGLQDPLGKLISWNEEDDTPCNWFGIKCNPKTNRVSEIVLDGFSLSGHIDRGLLRLQFLQILSLANNNFTGSINSALAHLTSLQVLDLSDNSLSGSIPEQLFLQCGSIRVISFARNNLTGQIPQSLASCFSLEILNFSSNHLSGKLPSGLWYLRGIQSLDFSDNLLEGQIPSGIQSLYDLRLVNLQKNRFSGRVPEDIGGCLFLKSIDFSDNILSGMLPESMQMLSSCSYLNLRGNSLMGEVPRWVGELKNLEILDLSANNFSGKVPSSIGNLQLLKKFNVSMNNFTGNLPESMADCKNLLSIDASHNHLNGYLPANVGELRNLLLLNLSRNHLVGSIPGSIGELKSVYVLDFSDNQLNGSVPVEIGGAVSLKELWLEKNLLTGEIPISIDKCSLLTSLMVSHNNLTGTIPAALANLSNLQNVDLSFNKLTGSLPKELTNLSHLLSFNISHNHLNGELPAGGFFNTISPFSISHNPSLCGAVVNRSCPSVHPKPIVLNPNSSDTNANFPSHKHHHEIILSISSIIAIGAASFILLGVVAVSILNIRARSSQARSAALALSAGEDFNCSPKTNPDYGKLVMFSGDAEFVFGAQALLNKDCELGRGGFGVVYRTALRDGCLVAIKKLTVTSLIKSQEDFESEVKKLGQIRHHNLVALEGYYWTTSLQLLIYEHVQNGSLYKHLHDRTSDDCLSWQQRFKIVLGMAKGLAYLHQNDIIHYNLKSTNVLIDSSGTPKVGDYGLARLLPMLDRCILSSKIQSALGYMAPEFACKTVTITEKCDVYGFGILVLEVVTGKRPVEYMEDDVIVLCDMVRAALDDGTVERCVDERLRSNFRVEEAVPVMKLGLICASQVPSNRPDMNEVVNILEMIQSPCEAEEGLE</sequence>
<evidence type="ECO:0000256" key="13">
    <source>
        <dbReference type="ARBA" id="ARBA00022927"/>
    </source>
</evidence>
<keyword evidence="9" id="KW-0677">Repeat</keyword>
<evidence type="ECO:0000256" key="17">
    <source>
        <dbReference type="ARBA" id="ARBA00023157"/>
    </source>
</evidence>
<dbReference type="PROSITE" id="PS00107">
    <property type="entry name" value="PROTEIN_KINASE_ATP"/>
    <property type="match status" value="1"/>
</dbReference>
<dbReference type="FunFam" id="3.50.30.30:FF:000001">
    <property type="entry name" value="Vacuolar-sorting receptor 1"/>
    <property type="match status" value="1"/>
</dbReference>
<dbReference type="CDD" id="cd02125">
    <property type="entry name" value="PA_VSR"/>
    <property type="match status" value="1"/>
</dbReference>
<keyword evidence="23" id="KW-0808">Transferase</keyword>
<feature type="binding site" evidence="20">
    <location>
        <position position="1294"/>
    </location>
    <ligand>
        <name>ATP</name>
        <dbReference type="ChEBI" id="CHEBI:30616"/>
    </ligand>
</feature>
<evidence type="ECO:0000259" key="22">
    <source>
        <dbReference type="PROSITE" id="PS50011"/>
    </source>
</evidence>
<evidence type="ECO:0000256" key="5">
    <source>
        <dbReference type="ARBA" id="ARBA00022536"/>
    </source>
</evidence>
<feature type="transmembrane region" description="Helical" evidence="21">
    <location>
        <begin position="1187"/>
        <end position="1213"/>
    </location>
</feature>
<organism evidence="23 24">
    <name type="scientific">Cucurbita argyrosperma subsp. sororia</name>
    <dbReference type="NCBI Taxonomy" id="37648"/>
    <lineage>
        <taxon>Eukaryota</taxon>
        <taxon>Viridiplantae</taxon>
        <taxon>Streptophyta</taxon>
        <taxon>Embryophyta</taxon>
        <taxon>Tracheophyta</taxon>
        <taxon>Spermatophyta</taxon>
        <taxon>Magnoliopsida</taxon>
        <taxon>eudicotyledons</taxon>
        <taxon>Gunneridae</taxon>
        <taxon>Pentapetalae</taxon>
        <taxon>rosids</taxon>
        <taxon>fabids</taxon>
        <taxon>Cucurbitales</taxon>
        <taxon>Cucurbitaceae</taxon>
        <taxon>Cucurbiteae</taxon>
        <taxon>Cucurbita</taxon>
    </lineage>
</organism>
<evidence type="ECO:0000256" key="12">
    <source>
        <dbReference type="ARBA" id="ARBA00022840"/>
    </source>
</evidence>
<keyword evidence="7 21" id="KW-0812">Transmembrane</keyword>
<evidence type="ECO:0000256" key="4">
    <source>
        <dbReference type="ARBA" id="ARBA00022448"/>
    </source>
</evidence>
<evidence type="ECO:0000256" key="14">
    <source>
        <dbReference type="ARBA" id="ARBA00022989"/>
    </source>
</evidence>
<dbReference type="InterPro" id="IPR056858">
    <property type="entry name" value="VSR_TRX"/>
</dbReference>
<dbReference type="GO" id="GO:0004672">
    <property type="term" value="F:protein kinase activity"/>
    <property type="evidence" value="ECO:0007669"/>
    <property type="project" value="InterPro"/>
</dbReference>
<dbReference type="InterPro" id="IPR000719">
    <property type="entry name" value="Prot_kinase_dom"/>
</dbReference>
<reference evidence="23 24" key="1">
    <citation type="journal article" date="2021" name="Hortic Res">
        <title>The domestication of Cucurbita argyrosperma as revealed by the genome of its wild relative.</title>
        <authorList>
            <person name="Barrera-Redondo J."/>
            <person name="Sanchez-de la Vega G."/>
            <person name="Aguirre-Liguori J.A."/>
            <person name="Castellanos-Morales G."/>
            <person name="Gutierrez-Guerrero Y.T."/>
            <person name="Aguirre-Dugua X."/>
            <person name="Aguirre-Planter E."/>
            <person name="Tenaillon M.I."/>
            <person name="Lira-Saade R."/>
            <person name="Eguiarte L.E."/>
        </authorList>
    </citation>
    <scope>NUCLEOTIDE SEQUENCE [LARGE SCALE GENOMIC DNA]</scope>
    <source>
        <strain evidence="23">JBR-2021</strain>
    </source>
</reference>
<dbReference type="EMBL" id="JAGKQH010000006">
    <property type="protein sequence ID" value="KAG6596303.1"/>
    <property type="molecule type" value="Genomic_DNA"/>
</dbReference>
<feature type="domain" description="Protein kinase" evidence="22">
    <location>
        <begin position="1265"/>
        <end position="1537"/>
    </location>
</feature>
<keyword evidence="24" id="KW-1185">Reference proteome</keyword>
<dbReference type="GO" id="GO:0006623">
    <property type="term" value="P:protein targeting to vacuole"/>
    <property type="evidence" value="ECO:0007669"/>
    <property type="project" value="UniProtKB-ARBA"/>
</dbReference>
<evidence type="ECO:0000256" key="16">
    <source>
        <dbReference type="ARBA" id="ARBA00023136"/>
    </source>
</evidence>
<keyword evidence="12 20" id="KW-0067">ATP-binding</keyword>
<dbReference type="InterPro" id="IPR001245">
    <property type="entry name" value="Ser-Thr/Tyr_kinase_cat_dom"/>
</dbReference>
<dbReference type="InterPro" id="IPR017441">
    <property type="entry name" value="Protein_kinase_ATP_BS"/>
</dbReference>
<evidence type="ECO:0000256" key="9">
    <source>
        <dbReference type="ARBA" id="ARBA00022737"/>
    </source>
</evidence>
<evidence type="ECO:0000256" key="6">
    <source>
        <dbReference type="ARBA" id="ARBA00022614"/>
    </source>
</evidence>
<dbReference type="PANTHER" id="PTHR48007:SF76">
    <property type="entry name" value="OS03G0145102 PROTEIN"/>
    <property type="match status" value="1"/>
</dbReference>
<evidence type="ECO:0000313" key="24">
    <source>
        <dbReference type="Proteomes" id="UP000685013"/>
    </source>
</evidence>
<gene>
    <name evidence="23" type="primary">IRK</name>
    <name evidence="23" type="ORF">SDJN03_09483</name>
</gene>
<keyword evidence="6" id="KW-0433">Leucine-rich repeat</keyword>
<dbReference type="SMART" id="SM00369">
    <property type="entry name" value="LRR_TYP"/>
    <property type="match status" value="7"/>
</dbReference>
<evidence type="ECO:0000256" key="3">
    <source>
        <dbReference type="ARBA" id="ARBA00007038"/>
    </source>
</evidence>
<protein>
    <submittedName>
        <fullName evidence="23">LRR receptor-like serine/threonine-protein kinase IRK</fullName>
    </submittedName>
</protein>
<dbReference type="GO" id="GO:0005524">
    <property type="term" value="F:ATP binding"/>
    <property type="evidence" value="ECO:0007669"/>
    <property type="project" value="UniProtKB-UniRule"/>
</dbReference>
<keyword evidence="14 21" id="KW-1133">Transmembrane helix</keyword>
<accession>A0AAV6NDK0</accession>
<proteinExistence type="inferred from homology"/>
<dbReference type="PROSITE" id="PS01187">
    <property type="entry name" value="EGF_CA"/>
    <property type="match status" value="1"/>
</dbReference>
<dbReference type="InterPro" id="IPR003137">
    <property type="entry name" value="PA_domain"/>
</dbReference>
<dbReference type="SMART" id="SM00179">
    <property type="entry name" value="EGF_CA"/>
    <property type="match status" value="1"/>
</dbReference>
<dbReference type="FunFam" id="3.30.200.20:FF:000295">
    <property type="entry name" value="probable LRR receptor-like serine/threonine-protein kinase IRK"/>
    <property type="match status" value="1"/>
</dbReference>
<dbReference type="InterPro" id="IPR001881">
    <property type="entry name" value="EGF-like_Ca-bd_dom"/>
</dbReference>
<dbReference type="GO" id="GO:0000139">
    <property type="term" value="C:Golgi membrane"/>
    <property type="evidence" value="ECO:0007669"/>
    <property type="project" value="UniProtKB-SubCell"/>
</dbReference>
<evidence type="ECO:0000256" key="18">
    <source>
        <dbReference type="ARBA" id="ARBA00023170"/>
    </source>
</evidence>
<evidence type="ECO:0000256" key="19">
    <source>
        <dbReference type="ARBA" id="ARBA00023180"/>
    </source>
</evidence>
<dbReference type="Pfam" id="PF08263">
    <property type="entry name" value="LRRNT_2"/>
    <property type="match status" value="1"/>
</dbReference>
<dbReference type="FunFam" id="3.80.10.10:FF:000362">
    <property type="entry name" value="Putative LRR receptor-like serine/threonine-protein kinase IRK"/>
    <property type="match status" value="1"/>
</dbReference>
<keyword evidence="16 21" id="KW-0472">Membrane</keyword>
<dbReference type="Pfam" id="PF25011">
    <property type="entry name" value="VSR_TRX"/>
    <property type="match status" value="1"/>
</dbReference>
<comment type="similarity">
    <text evidence="3">Belongs to the VSR (BP-80) family.</text>
</comment>
<feature type="transmembrane region" description="Helical" evidence="21">
    <location>
        <begin position="598"/>
        <end position="619"/>
    </location>
</feature>
<keyword evidence="4" id="KW-0813">Transport</keyword>
<keyword evidence="17" id="KW-1015">Disulfide bond</keyword>
<keyword evidence="18 23" id="KW-0675">Receptor</keyword>
<name>A0AAV6NDK0_9ROSI</name>
<evidence type="ECO:0000313" key="23">
    <source>
        <dbReference type="EMBL" id="KAG6596303.1"/>
    </source>
</evidence>
<keyword evidence="19" id="KW-0325">Glycoprotein</keyword>
<evidence type="ECO:0000256" key="7">
    <source>
        <dbReference type="ARBA" id="ARBA00022692"/>
    </source>
</evidence>
<dbReference type="PANTHER" id="PTHR48007">
    <property type="entry name" value="LEUCINE-RICH REPEAT RECEPTOR-LIKE PROTEIN KINASE PXC1"/>
    <property type="match status" value="1"/>
</dbReference>
<dbReference type="InterPro" id="IPR018097">
    <property type="entry name" value="EGF_Ca-bd_CS"/>
</dbReference>
<dbReference type="PROSITE" id="PS50011">
    <property type="entry name" value="PROTEIN_KINASE_DOM"/>
    <property type="match status" value="1"/>
</dbReference>
<evidence type="ECO:0000256" key="11">
    <source>
        <dbReference type="ARBA" id="ARBA00022837"/>
    </source>
</evidence>
<dbReference type="Pfam" id="PF00560">
    <property type="entry name" value="LRR_1"/>
    <property type="match status" value="6"/>
</dbReference>
<keyword evidence="8" id="KW-0732">Signal</keyword>
<evidence type="ECO:0000256" key="10">
    <source>
        <dbReference type="ARBA" id="ARBA00022741"/>
    </source>
</evidence>
<dbReference type="FunFam" id="3.80.10.10:FF:001690">
    <property type="entry name" value="Leucine-rich repeat receptor-like protein kinase PXC2"/>
    <property type="match status" value="1"/>
</dbReference>
<dbReference type="FunFam" id="1.10.510.10:FF:000267">
    <property type="entry name" value="probable LRR receptor-like serine/threonine-protein kinase IRK"/>
    <property type="match status" value="1"/>
</dbReference>
<dbReference type="InterPro" id="IPR001611">
    <property type="entry name" value="Leu-rich_rpt"/>
</dbReference>